<dbReference type="Proteomes" id="UP000198287">
    <property type="component" value="Unassembled WGS sequence"/>
</dbReference>
<evidence type="ECO:0000313" key="1">
    <source>
        <dbReference type="EMBL" id="OXA49536.1"/>
    </source>
</evidence>
<dbReference type="EMBL" id="LNIX01000010">
    <property type="protein sequence ID" value="OXA49536.1"/>
    <property type="molecule type" value="Genomic_DNA"/>
</dbReference>
<evidence type="ECO:0000313" key="2">
    <source>
        <dbReference type="Proteomes" id="UP000198287"/>
    </source>
</evidence>
<organism evidence="1 2">
    <name type="scientific">Folsomia candida</name>
    <name type="common">Springtail</name>
    <dbReference type="NCBI Taxonomy" id="158441"/>
    <lineage>
        <taxon>Eukaryota</taxon>
        <taxon>Metazoa</taxon>
        <taxon>Ecdysozoa</taxon>
        <taxon>Arthropoda</taxon>
        <taxon>Hexapoda</taxon>
        <taxon>Collembola</taxon>
        <taxon>Entomobryomorpha</taxon>
        <taxon>Isotomoidea</taxon>
        <taxon>Isotomidae</taxon>
        <taxon>Proisotominae</taxon>
        <taxon>Folsomia</taxon>
    </lineage>
</organism>
<feature type="non-terminal residue" evidence="1">
    <location>
        <position position="256"/>
    </location>
</feature>
<accession>A0A226DZB1</accession>
<proteinExistence type="predicted"/>
<sequence length="256" mass="29077">MSLQDFKATLADLTARIKRFDTALGNHDISLYNFCHQYLSRDKINPTDLFTVRDVAIALVSRAETELGVVRRRTAQLVKDLSLVSGLKPGKEFLNGFTGKWPKFKSTRVTGSRKFDACKKFGLLKQVMNKSRPAKFQGPAKFMGLAKATCIKNPAQDLLQLLEQNRTISRNRLSSRNENLGLPQLLAAVRTTRAQLEAIPPGRLTQVEQFYIHFLLSRVDIRTIQEFEQILTNHALNRLISWLDLAKEMCQSTNSR</sequence>
<gene>
    <name evidence="1" type="ORF">Fcan01_15459</name>
</gene>
<protein>
    <submittedName>
        <fullName evidence="1">Protein-methionine sulfoxide oxidase Mical</fullName>
    </submittedName>
</protein>
<comment type="caution">
    <text evidence="1">The sequence shown here is derived from an EMBL/GenBank/DDBJ whole genome shotgun (WGS) entry which is preliminary data.</text>
</comment>
<reference evidence="1 2" key="1">
    <citation type="submission" date="2015-12" db="EMBL/GenBank/DDBJ databases">
        <title>The genome of Folsomia candida.</title>
        <authorList>
            <person name="Faddeeva A."/>
            <person name="Derks M.F."/>
            <person name="Anvar Y."/>
            <person name="Smit S."/>
            <person name="Van Straalen N."/>
            <person name="Roelofs D."/>
        </authorList>
    </citation>
    <scope>NUCLEOTIDE SEQUENCE [LARGE SCALE GENOMIC DNA]</scope>
    <source>
        <strain evidence="1 2">VU population</strain>
        <tissue evidence="1">Whole body</tissue>
    </source>
</reference>
<keyword evidence="2" id="KW-1185">Reference proteome</keyword>
<dbReference type="AlphaFoldDB" id="A0A226DZB1"/>
<name>A0A226DZB1_FOLCA</name>